<sequence length="374" mass="39981">MTIATTLTLYVARRFLSATFAMLAGLTLLVALFDFIELLRRATTRPDATFWLVASIAGLRLPYVALQILPFAILLGGILAFWRLTRSSELVVARAAGISAWGFLSGPLAVALLFGILGTTAVSPLSSVMLARAERLDYAYLRNTAGLTAIAGGRLWLRQADRGLDLQGVAIISGRPVASRPGDRVAGFEMTDVSLWRLAANDRPLARIEAPRARLLPGRWELQDSIAFNADRSAGPRQTLFFPTDLTPNRIEDSFASPDTLSFWALPGFIAVLEAAGFSAVRHQLHFQSLLAMPVLAAAMALLAAGFSMRPSRRGGVAQMIAAGVAAGFALFVLDKITSEFGEAGTLPVELAAWAPTIAGLLLALALLLHLEDG</sequence>
<feature type="transmembrane region" description="Helical" evidence="6">
    <location>
        <begin position="48"/>
        <end position="81"/>
    </location>
</feature>
<evidence type="ECO:0000313" key="7">
    <source>
        <dbReference type="EMBL" id="TCZ64357.1"/>
    </source>
</evidence>
<dbReference type="Pfam" id="PF03739">
    <property type="entry name" value="LptF_LptG"/>
    <property type="match status" value="1"/>
</dbReference>
<keyword evidence="4 6" id="KW-1133">Transmembrane helix</keyword>
<feature type="transmembrane region" description="Helical" evidence="6">
    <location>
        <begin position="261"/>
        <end position="281"/>
    </location>
</feature>
<organism evidence="7 8">
    <name type="scientific">Roseicella aquatilis</name>
    <dbReference type="NCBI Taxonomy" id="2527868"/>
    <lineage>
        <taxon>Bacteria</taxon>
        <taxon>Pseudomonadati</taxon>
        <taxon>Pseudomonadota</taxon>
        <taxon>Alphaproteobacteria</taxon>
        <taxon>Acetobacterales</taxon>
        <taxon>Roseomonadaceae</taxon>
        <taxon>Roseicella</taxon>
    </lineage>
</organism>
<comment type="caution">
    <text evidence="7">The sequence shown here is derived from an EMBL/GenBank/DDBJ whole genome shotgun (WGS) entry which is preliminary data.</text>
</comment>
<feature type="transmembrane region" description="Helical" evidence="6">
    <location>
        <begin position="287"/>
        <end position="305"/>
    </location>
</feature>
<dbReference type="PANTHER" id="PTHR33529:SF2">
    <property type="entry name" value="LIPOPOLYSACCHARIDE EXPORT SYSTEM PERMEASE PROTEIN LPTG"/>
    <property type="match status" value="1"/>
</dbReference>
<feature type="transmembrane region" description="Helical" evidence="6">
    <location>
        <begin position="354"/>
        <end position="371"/>
    </location>
</feature>
<feature type="transmembrane region" description="Helical" evidence="6">
    <location>
        <begin position="317"/>
        <end position="334"/>
    </location>
</feature>
<accession>A0A4V6P635</accession>
<keyword evidence="2" id="KW-1003">Cell membrane</keyword>
<reference evidence="7 8" key="1">
    <citation type="submission" date="2019-03" db="EMBL/GenBank/DDBJ databases">
        <title>Paracraurococcus aquatilis NE82 genome sequence.</title>
        <authorList>
            <person name="Zhao Y."/>
            <person name="Du Z."/>
        </authorList>
    </citation>
    <scope>NUCLEOTIDE SEQUENCE [LARGE SCALE GENOMIC DNA]</scope>
    <source>
        <strain evidence="7 8">NE82</strain>
    </source>
</reference>
<dbReference type="RefSeq" id="WP_132286049.1">
    <property type="nucleotide sequence ID" value="NZ_SKBM01000005.1"/>
</dbReference>
<dbReference type="OrthoDB" id="9798468at2"/>
<dbReference type="GO" id="GO:0015920">
    <property type="term" value="P:lipopolysaccharide transport"/>
    <property type="evidence" value="ECO:0007669"/>
    <property type="project" value="TreeGrafter"/>
</dbReference>
<evidence type="ECO:0000256" key="6">
    <source>
        <dbReference type="SAM" id="Phobius"/>
    </source>
</evidence>
<keyword evidence="3 6" id="KW-0812">Transmembrane</keyword>
<dbReference type="AlphaFoldDB" id="A0A4V6P635"/>
<dbReference type="InterPro" id="IPR005495">
    <property type="entry name" value="LptG/LptF_permease"/>
</dbReference>
<evidence type="ECO:0000256" key="1">
    <source>
        <dbReference type="ARBA" id="ARBA00004651"/>
    </source>
</evidence>
<evidence type="ECO:0000256" key="5">
    <source>
        <dbReference type="ARBA" id="ARBA00023136"/>
    </source>
</evidence>
<dbReference type="NCBIfam" id="TIGR04408">
    <property type="entry name" value="LptG_lptG"/>
    <property type="match status" value="1"/>
</dbReference>
<feature type="transmembrane region" description="Helical" evidence="6">
    <location>
        <begin position="101"/>
        <end position="122"/>
    </location>
</feature>
<proteinExistence type="predicted"/>
<dbReference type="GO" id="GO:0043190">
    <property type="term" value="C:ATP-binding cassette (ABC) transporter complex"/>
    <property type="evidence" value="ECO:0007669"/>
    <property type="project" value="InterPro"/>
</dbReference>
<evidence type="ECO:0000256" key="4">
    <source>
        <dbReference type="ARBA" id="ARBA00022989"/>
    </source>
</evidence>
<evidence type="ECO:0000313" key="8">
    <source>
        <dbReference type="Proteomes" id="UP000295023"/>
    </source>
</evidence>
<dbReference type="InterPro" id="IPR030923">
    <property type="entry name" value="LptG"/>
</dbReference>
<gene>
    <name evidence="7" type="primary">lptG</name>
    <name evidence="7" type="ORF">EXY23_06840</name>
</gene>
<dbReference type="GO" id="GO:0055085">
    <property type="term" value="P:transmembrane transport"/>
    <property type="evidence" value="ECO:0007669"/>
    <property type="project" value="InterPro"/>
</dbReference>
<dbReference type="EMBL" id="SKBM01000005">
    <property type="protein sequence ID" value="TCZ64357.1"/>
    <property type="molecule type" value="Genomic_DNA"/>
</dbReference>
<evidence type="ECO:0000256" key="3">
    <source>
        <dbReference type="ARBA" id="ARBA00022692"/>
    </source>
</evidence>
<dbReference type="Proteomes" id="UP000295023">
    <property type="component" value="Unassembled WGS sequence"/>
</dbReference>
<keyword evidence="5 6" id="KW-0472">Membrane</keyword>
<dbReference type="PANTHER" id="PTHR33529">
    <property type="entry name" value="SLR0882 PROTEIN-RELATED"/>
    <property type="match status" value="1"/>
</dbReference>
<name>A0A4V6P635_9PROT</name>
<keyword evidence="8" id="KW-1185">Reference proteome</keyword>
<protein>
    <submittedName>
        <fullName evidence="7">LPS export ABC transporter permease LptG</fullName>
    </submittedName>
</protein>
<evidence type="ECO:0000256" key="2">
    <source>
        <dbReference type="ARBA" id="ARBA00022475"/>
    </source>
</evidence>
<feature type="transmembrane region" description="Helical" evidence="6">
    <location>
        <begin position="15"/>
        <end position="36"/>
    </location>
</feature>
<comment type="subcellular location">
    <subcellularLocation>
        <location evidence="1">Cell membrane</location>
        <topology evidence="1">Multi-pass membrane protein</topology>
    </subcellularLocation>
</comment>